<dbReference type="PANTHER" id="PTHR15238:SF1">
    <property type="entry name" value="LARGE RIBOSOMAL SUBUNIT PROTEIN BL33M"/>
    <property type="match status" value="1"/>
</dbReference>
<dbReference type="EMBL" id="LCUF01000017">
    <property type="protein sequence ID" value="KQA23062.1"/>
    <property type="molecule type" value="Genomic_DNA"/>
</dbReference>
<dbReference type="EMBL" id="NMSH01000021">
    <property type="protein sequence ID" value="PAR20177.1"/>
    <property type="molecule type" value="Genomic_DNA"/>
</dbReference>
<evidence type="ECO:0000313" key="9">
    <source>
        <dbReference type="EMBL" id="PAR20177.1"/>
    </source>
</evidence>
<dbReference type="InterPro" id="IPR038584">
    <property type="entry name" value="Ribosomal_bL33_sf"/>
</dbReference>
<dbReference type="NCBIfam" id="TIGR01023">
    <property type="entry name" value="rpmG_bact"/>
    <property type="match status" value="1"/>
</dbReference>
<evidence type="ECO:0000256" key="4">
    <source>
        <dbReference type="ARBA" id="ARBA00035176"/>
    </source>
</evidence>
<evidence type="ECO:0000313" key="8">
    <source>
        <dbReference type="EMBL" id="KQB01605.1"/>
    </source>
</evidence>
<keyword evidence="10" id="KW-1185">Reference proteome</keyword>
<dbReference type="NCBIfam" id="NF001860">
    <property type="entry name" value="PRK00595.1"/>
    <property type="match status" value="1"/>
</dbReference>
<dbReference type="Proteomes" id="UP000050491">
    <property type="component" value="Unassembled WGS sequence"/>
</dbReference>
<dbReference type="InterPro" id="IPR001705">
    <property type="entry name" value="Ribosomal_bL33"/>
</dbReference>
<dbReference type="InterPro" id="IPR011332">
    <property type="entry name" value="Ribosomal_zn-bd"/>
</dbReference>
<reference evidence="11 12" key="2">
    <citation type="journal article" date="2015" name="Genome Biol. Evol.">
        <title>The Dynamics of Genetic Interactions between Vibrio metoecus and Vibrio cholerae, Two Close Relatives Co-Occurring in the Environment.</title>
        <authorList>
            <person name="Orata F.D."/>
            <person name="Kirchberger P.C."/>
            <person name="Meheust R."/>
            <person name="Barlow E.J."/>
            <person name="Tarr C.L."/>
            <person name="Boucher Y."/>
        </authorList>
    </citation>
    <scope>NUCLEOTIDE SEQUENCE [LARGE SCALE GENOMIC DNA]</scope>
    <source>
        <strain evidence="7 12">08-2459</strain>
        <strain evidence="8 11">YB5B04</strain>
    </source>
</reference>
<reference evidence="13" key="3">
    <citation type="submission" date="2017-07" db="EMBL/GenBank/DDBJ databases">
        <authorList>
            <person name="Boucher Y."/>
            <person name="Orata F.D."/>
        </authorList>
    </citation>
    <scope>NUCLEOTIDE SEQUENCE [LARGE SCALE GENOMIC DNA]</scope>
    <source>
        <strain evidence="13">OYP9E10</strain>
    </source>
</reference>
<dbReference type="SUPFAM" id="SSF57829">
    <property type="entry name" value="Zn-binding ribosomal proteins"/>
    <property type="match status" value="1"/>
</dbReference>
<evidence type="ECO:0000256" key="1">
    <source>
        <dbReference type="ARBA" id="ARBA00007596"/>
    </source>
</evidence>
<dbReference type="PROSITE" id="PS00582">
    <property type="entry name" value="RIBOSOMAL_L33"/>
    <property type="match status" value="1"/>
</dbReference>
<dbReference type="Proteomes" id="UP000216173">
    <property type="component" value="Unassembled WGS sequence"/>
</dbReference>
<dbReference type="AlphaFoldDB" id="A0A067BA09"/>
<dbReference type="Pfam" id="PF00471">
    <property type="entry name" value="Ribosomal_L33"/>
    <property type="match status" value="1"/>
</dbReference>
<evidence type="ECO:0000313" key="6">
    <source>
        <dbReference type="EMBL" id="KDO14963.1"/>
    </source>
</evidence>
<keyword evidence="2 5" id="KW-0689">Ribosomal protein</keyword>
<dbReference type="Proteomes" id="UP000053724">
    <property type="component" value="Unassembled WGS sequence"/>
</dbReference>
<protein>
    <recommendedName>
        <fullName evidence="4 5">Large ribosomal subunit protein bL33</fullName>
    </recommendedName>
</protein>
<dbReference type="HAMAP" id="MF_00294">
    <property type="entry name" value="Ribosomal_bL33"/>
    <property type="match status" value="1"/>
</dbReference>
<evidence type="ECO:0000313" key="13">
    <source>
        <dbReference type="Proteomes" id="UP000216173"/>
    </source>
</evidence>
<dbReference type="EMBL" id="JJMN01000031">
    <property type="protein sequence ID" value="KDO14963.1"/>
    <property type="molecule type" value="Genomic_DNA"/>
</dbReference>
<evidence type="ECO:0000313" key="7">
    <source>
        <dbReference type="EMBL" id="KQA23062.1"/>
    </source>
</evidence>
<evidence type="ECO:0000313" key="12">
    <source>
        <dbReference type="Proteomes" id="UP000053724"/>
    </source>
</evidence>
<evidence type="ECO:0000256" key="3">
    <source>
        <dbReference type="ARBA" id="ARBA00023274"/>
    </source>
</evidence>
<gene>
    <name evidence="5 8" type="primary">rpmG</name>
    <name evidence="7" type="ORF">AAY55_12845</name>
    <name evidence="9" type="ORF">CGU03_13125</name>
    <name evidence="6" type="ORF">DP83_05320</name>
    <name evidence="8" type="ORF">XV92_08990</name>
</gene>
<comment type="caution">
    <text evidence="8">The sequence shown here is derived from an EMBL/GenBank/DDBJ whole genome shotgun (WGS) entry which is preliminary data.</text>
</comment>
<dbReference type="GO" id="GO:0022625">
    <property type="term" value="C:cytosolic large ribosomal subunit"/>
    <property type="evidence" value="ECO:0007669"/>
    <property type="project" value="TreeGrafter"/>
</dbReference>
<keyword evidence="3 5" id="KW-0687">Ribonucleoprotein</keyword>
<dbReference type="GeneID" id="94014998"/>
<dbReference type="RefSeq" id="WP_001051799.1">
    <property type="nucleotide sequence ID" value="NZ_ACZT01000016.1"/>
</dbReference>
<evidence type="ECO:0000256" key="5">
    <source>
        <dbReference type="HAMAP-Rule" id="MF_00294"/>
    </source>
</evidence>
<dbReference type="EMBL" id="LBGP01000011">
    <property type="protein sequence ID" value="KQB01605.1"/>
    <property type="molecule type" value="Genomic_DNA"/>
</dbReference>
<organism evidence="8 11">
    <name type="scientific">Vibrio metoecus</name>
    <dbReference type="NCBI Taxonomy" id="1481663"/>
    <lineage>
        <taxon>Bacteria</taxon>
        <taxon>Pseudomonadati</taxon>
        <taxon>Pseudomonadota</taxon>
        <taxon>Gammaproteobacteria</taxon>
        <taxon>Vibrionales</taxon>
        <taxon>Vibrionaceae</taxon>
        <taxon>Vibrio</taxon>
    </lineage>
</organism>
<proteinExistence type="inferred from homology"/>
<name>A0A067BA09_VIBMT</name>
<dbReference type="FunFam" id="2.20.28.120:FF:000001">
    <property type="entry name" value="50S ribosomal protein L33"/>
    <property type="match status" value="1"/>
</dbReference>
<dbReference type="GO" id="GO:0003735">
    <property type="term" value="F:structural constituent of ribosome"/>
    <property type="evidence" value="ECO:0007669"/>
    <property type="project" value="InterPro"/>
</dbReference>
<dbReference type="Gene3D" id="2.20.28.120">
    <property type="entry name" value="Ribosomal protein L33"/>
    <property type="match status" value="1"/>
</dbReference>
<dbReference type="PATRIC" id="fig|1481663.10.peg.2478"/>
<evidence type="ECO:0000313" key="10">
    <source>
        <dbReference type="Proteomes" id="UP000027331"/>
    </source>
</evidence>
<dbReference type="GO" id="GO:0006412">
    <property type="term" value="P:translation"/>
    <property type="evidence" value="ECO:0007669"/>
    <property type="project" value="UniProtKB-UniRule"/>
</dbReference>
<sequence length="55" mass="6498">MAKGIREKIRLVSSADTGHFYTTDKNKRNMPGKFEIKKYDPVIRQHVMYKEAKIK</sequence>
<dbReference type="InterPro" id="IPR018264">
    <property type="entry name" value="Ribosomal_bL33_CS"/>
</dbReference>
<accession>A0A067BA09</accession>
<evidence type="ECO:0000256" key="2">
    <source>
        <dbReference type="ARBA" id="ARBA00022980"/>
    </source>
</evidence>
<comment type="similarity">
    <text evidence="1 5">Belongs to the bacterial ribosomal protein bL33 family.</text>
</comment>
<evidence type="ECO:0000313" key="11">
    <source>
        <dbReference type="Proteomes" id="UP000050491"/>
    </source>
</evidence>
<dbReference type="OrthoDB" id="21586at2"/>
<reference evidence="9" key="4">
    <citation type="submission" date="2017-07" db="EMBL/GenBank/DDBJ databases">
        <authorList>
            <person name="Sun Z.S."/>
            <person name="Albrecht U."/>
            <person name="Echele G."/>
            <person name="Lee C.C."/>
        </authorList>
    </citation>
    <scope>NUCLEOTIDE SEQUENCE [LARGE SCALE GENOMIC DNA]</scope>
    <source>
        <strain evidence="9">OYP9E10</strain>
    </source>
</reference>
<reference evidence="6 10" key="1">
    <citation type="submission" date="2014-04" db="EMBL/GenBank/DDBJ databases">
        <title>Vibrio metecus sp. nov., a close relative of Vibrio cholerae isolated from coastal brackish ponds and clinical specimens.</title>
        <authorList>
            <person name="Kirchberger P.C."/>
            <person name="Turnsek M."/>
            <person name="Hunt D.E."/>
            <person name="Haley B.J."/>
            <person name="Colwell R."/>
            <person name="Polz M.F."/>
            <person name="Tarr C.L."/>
            <person name="Boucher Y."/>
        </authorList>
    </citation>
    <scope>NUCLEOTIDE SEQUENCE [LARGE SCALE GENOMIC DNA]</scope>
    <source>
        <strain evidence="6">OP3H</strain>
        <strain evidence="10">PPCK-2014</strain>
    </source>
</reference>
<dbReference type="PANTHER" id="PTHR15238">
    <property type="entry name" value="54S RIBOSOMAL PROTEIN L39, MITOCHONDRIAL"/>
    <property type="match status" value="1"/>
</dbReference>
<dbReference type="Proteomes" id="UP000027331">
    <property type="component" value="Unassembled WGS sequence"/>
</dbReference>